<name>A0ABP7AMB1_9MICO</name>
<evidence type="ECO:0008006" key="3">
    <source>
        <dbReference type="Google" id="ProtNLM"/>
    </source>
</evidence>
<sequence>MRVSGELLALSSVSDSLETPRGPFFFVGVAVGGVYPGAMAPVPASSEPAAEPPELRNVLLVDALQTQDVAAVAFALRHGPTVVPIVRPADGETGDPDGAIWTYRDPGSGQNVLLLFSDAAHRPETLPVDLALLSPGALRTFLAVQGDEISAVFFDVAGPHPMKASPPDIIAALDA</sequence>
<protein>
    <recommendedName>
        <fullName evidence="3">Dehydrogenase</fullName>
    </recommendedName>
</protein>
<reference evidence="2" key="1">
    <citation type="journal article" date="2019" name="Int. J. Syst. Evol. Microbiol.">
        <title>The Global Catalogue of Microorganisms (GCM) 10K type strain sequencing project: providing services to taxonomists for standard genome sequencing and annotation.</title>
        <authorList>
            <consortium name="The Broad Institute Genomics Platform"/>
            <consortium name="The Broad Institute Genome Sequencing Center for Infectious Disease"/>
            <person name="Wu L."/>
            <person name="Ma J."/>
        </authorList>
    </citation>
    <scope>NUCLEOTIDE SEQUENCE [LARGE SCALE GENOMIC DNA]</scope>
    <source>
        <strain evidence="2">JCM 16544</strain>
    </source>
</reference>
<organism evidence="1 2">
    <name type="scientific">Microbacterium awajiense</name>
    <dbReference type="NCBI Taxonomy" id="415214"/>
    <lineage>
        <taxon>Bacteria</taxon>
        <taxon>Bacillati</taxon>
        <taxon>Actinomycetota</taxon>
        <taxon>Actinomycetes</taxon>
        <taxon>Micrococcales</taxon>
        <taxon>Microbacteriaceae</taxon>
        <taxon>Microbacterium</taxon>
    </lineage>
</organism>
<evidence type="ECO:0000313" key="1">
    <source>
        <dbReference type="EMBL" id="GAA3635160.1"/>
    </source>
</evidence>
<accession>A0ABP7AMB1</accession>
<comment type="caution">
    <text evidence="1">The sequence shown here is derived from an EMBL/GenBank/DDBJ whole genome shotgun (WGS) entry which is preliminary data.</text>
</comment>
<gene>
    <name evidence="1" type="ORF">GCM10022200_18050</name>
</gene>
<evidence type="ECO:0000313" key="2">
    <source>
        <dbReference type="Proteomes" id="UP001501697"/>
    </source>
</evidence>
<proteinExistence type="predicted"/>
<keyword evidence="2" id="KW-1185">Reference proteome</keyword>
<dbReference type="EMBL" id="BAAAYU010000005">
    <property type="protein sequence ID" value="GAA3635160.1"/>
    <property type="molecule type" value="Genomic_DNA"/>
</dbReference>
<dbReference type="Proteomes" id="UP001501697">
    <property type="component" value="Unassembled WGS sequence"/>
</dbReference>